<feature type="domain" description="GH16" evidence="3">
    <location>
        <begin position="323"/>
        <end position="379"/>
    </location>
</feature>
<feature type="region of interest" description="Disordered" evidence="1">
    <location>
        <begin position="611"/>
        <end position="677"/>
    </location>
</feature>
<organism evidence="4 5">
    <name type="scientific">Rhodotorula paludigena</name>
    <dbReference type="NCBI Taxonomy" id="86838"/>
    <lineage>
        <taxon>Eukaryota</taxon>
        <taxon>Fungi</taxon>
        <taxon>Dikarya</taxon>
        <taxon>Basidiomycota</taxon>
        <taxon>Pucciniomycotina</taxon>
        <taxon>Microbotryomycetes</taxon>
        <taxon>Sporidiobolales</taxon>
        <taxon>Sporidiobolaceae</taxon>
        <taxon>Rhodotorula</taxon>
    </lineage>
</organism>
<dbReference type="AlphaFoldDB" id="A0AAV5GZA9"/>
<dbReference type="Pfam" id="PF00722">
    <property type="entry name" value="Glyco_hydro_16"/>
    <property type="match status" value="2"/>
</dbReference>
<feature type="region of interest" description="Disordered" evidence="1">
    <location>
        <begin position="185"/>
        <end position="222"/>
    </location>
</feature>
<feature type="domain" description="GH16" evidence="3">
    <location>
        <begin position="380"/>
        <end position="446"/>
    </location>
</feature>
<evidence type="ECO:0000256" key="1">
    <source>
        <dbReference type="SAM" id="MobiDB-lite"/>
    </source>
</evidence>
<feature type="compositionally biased region" description="Low complexity" evidence="1">
    <location>
        <begin position="655"/>
        <end position="671"/>
    </location>
</feature>
<dbReference type="GO" id="GO:0004553">
    <property type="term" value="F:hydrolase activity, hydrolyzing O-glycosyl compounds"/>
    <property type="evidence" value="ECO:0007669"/>
    <property type="project" value="InterPro"/>
</dbReference>
<evidence type="ECO:0000259" key="3">
    <source>
        <dbReference type="Pfam" id="PF00722"/>
    </source>
</evidence>
<feature type="compositionally biased region" description="Low complexity" evidence="1">
    <location>
        <begin position="615"/>
        <end position="625"/>
    </location>
</feature>
<gene>
    <name evidence="4" type="ORF">Rhopal_007798-T1</name>
</gene>
<feature type="chain" id="PRO_5044022785" description="GH16 domain-containing protein" evidence="2">
    <location>
        <begin position="18"/>
        <end position="797"/>
    </location>
</feature>
<dbReference type="Gene3D" id="2.60.120.200">
    <property type="match status" value="2"/>
</dbReference>
<keyword evidence="2" id="KW-0732">Signal</keyword>
<evidence type="ECO:0000313" key="4">
    <source>
        <dbReference type="EMBL" id="GJN94707.1"/>
    </source>
</evidence>
<dbReference type="Proteomes" id="UP001342314">
    <property type="component" value="Unassembled WGS sequence"/>
</dbReference>
<dbReference type="InterPro" id="IPR000757">
    <property type="entry name" value="Beta-glucanase-like"/>
</dbReference>
<protein>
    <recommendedName>
        <fullName evidence="3">GH16 domain-containing protein</fullName>
    </recommendedName>
</protein>
<dbReference type="GO" id="GO:0005975">
    <property type="term" value="P:carbohydrate metabolic process"/>
    <property type="evidence" value="ECO:0007669"/>
    <property type="project" value="InterPro"/>
</dbReference>
<dbReference type="PANTHER" id="PTHR40633:SF1">
    <property type="entry name" value="GPI ANCHORED SERINE-THREONINE RICH PROTEIN (AFU_ORTHOLOGUE AFUA_1G03630)"/>
    <property type="match status" value="1"/>
</dbReference>
<feature type="compositionally biased region" description="Polar residues" evidence="1">
    <location>
        <begin position="188"/>
        <end position="203"/>
    </location>
</feature>
<dbReference type="PANTHER" id="PTHR40633">
    <property type="entry name" value="MATRIX PROTEIN, PUTATIVE (AFU_ORTHOLOGUE AFUA_8G05410)-RELATED"/>
    <property type="match status" value="1"/>
</dbReference>
<feature type="region of interest" description="Disordered" evidence="1">
    <location>
        <begin position="532"/>
        <end position="552"/>
    </location>
</feature>
<name>A0AAV5GZA9_9BASI</name>
<evidence type="ECO:0000313" key="5">
    <source>
        <dbReference type="Proteomes" id="UP001342314"/>
    </source>
</evidence>
<proteinExistence type="predicted"/>
<comment type="caution">
    <text evidence="4">The sequence shown here is derived from an EMBL/GenBank/DDBJ whole genome shotgun (WGS) entry which is preliminary data.</text>
</comment>
<dbReference type="InterPro" id="IPR013320">
    <property type="entry name" value="ConA-like_dom_sf"/>
</dbReference>
<dbReference type="InterPro" id="IPR052982">
    <property type="entry name" value="SRP1/TIP1-like"/>
</dbReference>
<sequence>MLSLLAILATLPLLSLATIQPTFPGGRGITQRAGDVCVFKWNGDVTGTWKSFDLDLMSGSNYEMVQVARIASGLDGTAKAQDEIFYECPEVDPPAPIYFLQATQDGKDPVWTNRFTITAQNGSWVPAQHHEQPDDEAIPWGVGKLADPARTISSGTFDAGSNIASMGSAVSQTWATMTVGSSGFPAASASTAASNEGQWSQPASSSTPSWPGSQSTWSPSSSITGFQQGQACDAKNLCSMEAPCCSEYGYCGTGRCYQLQSWGSNRILLNSSQWNGDAETYDWLVEKSASAFSPNLTMKPYPHKFAVARPDIGPLTASSSTGETALALSLTEDSNGTTITSTRSVLYGEVTARIKSVAGAGVLTSFALLSGTRDEIDWDTFKWTPKGISWLVDGVALRNVTKDGAASAASGSLFGKPSSALPQTPARIQFSIWAPGRAGQPEGLVDFAGGATDWTSQSYQTAGYYASYVSSIKVNCYDPSLLNGTLPTSTASAFGSSGTLYASSWPAEPLSSVASVASSAAMAIPSVLDNTLPQGFQRRPQPDLATSTATEPQAWWTGRARNRKRIVLEKVKRQQSFSSYSYGELNDDGEVAVSFSNDATTIGSDAATGLDMAGSQASQQTSSTSVKPDPSAPVKSPKPDPFDMESILSASILPSQSTHSDHSASGSNSASPAEMTGKTTAENWEELGTPAHVGILRKAASTHGGGPKPDAGGAYAPIGRIYSGTGEIRPGQDLYTGGQVPVVPVVAPLQRSSSSSSKKSGVSRSSTLVSKYAADPAMAQTGYVPSSQLKQQYGLQG</sequence>
<reference evidence="4 5" key="1">
    <citation type="submission" date="2021-12" db="EMBL/GenBank/DDBJ databases">
        <title>High titer production of polyol ester of fatty acids by Rhodotorula paludigena BS15 towards product separation-free biomass refinery.</title>
        <authorList>
            <person name="Mano J."/>
            <person name="Ono H."/>
            <person name="Tanaka T."/>
            <person name="Naito K."/>
            <person name="Sushida H."/>
            <person name="Ike M."/>
            <person name="Tokuyasu K."/>
            <person name="Kitaoka M."/>
        </authorList>
    </citation>
    <scope>NUCLEOTIDE SEQUENCE [LARGE SCALE GENOMIC DNA]</scope>
    <source>
        <strain evidence="4 5">BS15</strain>
    </source>
</reference>
<dbReference type="EMBL" id="BQKY01000018">
    <property type="protein sequence ID" value="GJN94707.1"/>
    <property type="molecule type" value="Genomic_DNA"/>
</dbReference>
<feature type="region of interest" description="Disordered" evidence="1">
    <location>
        <begin position="748"/>
        <end position="768"/>
    </location>
</feature>
<feature type="compositionally biased region" description="Low complexity" evidence="1">
    <location>
        <begin position="204"/>
        <end position="222"/>
    </location>
</feature>
<accession>A0AAV5GZA9</accession>
<evidence type="ECO:0000256" key="2">
    <source>
        <dbReference type="SAM" id="SignalP"/>
    </source>
</evidence>
<feature type="signal peptide" evidence="2">
    <location>
        <begin position="1"/>
        <end position="17"/>
    </location>
</feature>
<keyword evidence="5" id="KW-1185">Reference proteome</keyword>
<dbReference type="SUPFAM" id="SSF49899">
    <property type="entry name" value="Concanavalin A-like lectins/glucanases"/>
    <property type="match status" value="1"/>
</dbReference>
<feature type="compositionally biased region" description="Low complexity" evidence="1">
    <location>
        <begin position="748"/>
        <end position="766"/>
    </location>
</feature>